<evidence type="ECO:0000313" key="2">
    <source>
        <dbReference type="EMBL" id="SSW95406.1"/>
    </source>
</evidence>
<evidence type="ECO:0000256" key="1">
    <source>
        <dbReference type="SAM" id="Phobius"/>
    </source>
</evidence>
<name>A0A3B0MLX5_9GAMM</name>
<dbReference type="NCBIfam" id="TIGR03696">
    <property type="entry name" value="Rhs_assc_core"/>
    <property type="match status" value="1"/>
</dbReference>
<dbReference type="InterPro" id="IPR041508">
    <property type="entry name" value="TcC-like_repeat"/>
</dbReference>
<protein>
    <recommendedName>
        <fullName evidence="3">tRNA nuclease WapA</fullName>
    </recommendedName>
</protein>
<dbReference type="EMBL" id="UFQR01000004">
    <property type="protein sequence ID" value="SSW95406.1"/>
    <property type="molecule type" value="Genomic_DNA"/>
</dbReference>
<gene>
    <name evidence="2" type="ORF">ARTV_1265</name>
</gene>
<keyword evidence="1" id="KW-0812">Transmembrane</keyword>
<reference evidence="2" key="1">
    <citation type="submission" date="2018-04" db="EMBL/GenBank/DDBJ databases">
        <authorList>
            <person name="Go L.Y."/>
            <person name="Mitchell J.A."/>
        </authorList>
    </citation>
    <scope>NUCLEOTIDE SEQUENCE</scope>
    <source>
        <strain evidence="2">ARTV</strain>
    </source>
</reference>
<feature type="transmembrane region" description="Helical" evidence="1">
    <location>
        <begin position="383"/>
        <end position="404"/>
    </location>
</feature>
<keyword evidence="1" id="KW-0472">Membrane</keyword>
<dbReference type="InterPro" id="IPR022385">
    <property type="entry name" value="Rhs_assc_core"/>
</dbReference>
<dbReference type="InterPro" id="IPR050708">
    <property type="entry name" value="T6SS_VgrG/RHS"/>
</dbReference>
<sequence length="703" mass="76326">MISVRNDAVATRFWHNQKVIPENTYTYNTLYQLVSATGREMANLQPQSFKLPSPIIPLPADNSVYTNYIRHHIYDIAGNLTQIRHSAPASHNSYTTNISISNRSNRAVLSDLTTDPLQVDELFNTGGHQTELQPGQAVSWNFYGELLQVTPVKRERLTSDNEIYRYDAGGQRVTKTTISQTAHSINQQQVIYLTGLQLRTKQIHETLTEDLHIIAIDVLEQALVQVLHWQMGRPNGIDNNQLRYSYHNLIGSSSIEIDGQGQLISLEEYYPYGGTAIWTARSEVEADYKIFRYSGKERDATGLYYYGHRYYQPWIGRWLSADPAGTVDSLNLYRMVKNNPIMYSDERGESSRNRFRNIFIVSTYLTQREGEPVRRSLARGMKITRAVMGGLAIATIGLLIAGVAISSSGILVAVGIGSFIIGAIAGWNLNQLSGGIASFFSKRFQGRSTIENMAAGATLSAVTARLNGARLISIGIASAVGSLSGAAGGLIGNSDRGMGGAHAAGVAIGTVNIIGGKGNSLAMEVTAATFGAASGFITGVKHSARVGQYAAYGSYTGGLIGRHADNFNSYVVNYAGGAIVRHASEALFAAYVGNNSISRFVGRSLGDKIFSFFSRKISVGGPNEWMGSAIGSATMGIGSALQFTITNPYFQYVAGKFIQFLNWLGGNAMNLMKRFILPNAAKALAMAAVRSTARRMVRGGVSF</sequence>
<organism evidence="2">
    <name type="scientific">Arsenophonus endosymbiont of Trialeurodes vaporariorum</name>
    <dbReference type="NCBI Taxonomy" id="235567"/>
    <lineage>
        <taxon>Bacteria</taxon>
        <taxon>Pseudomonadati</taxon>
        <taxon>Pseudomonadota</taxon>
        <taxon>Gammaproteobacteria</taxon>
        <taxon>Enterobacterales</taxon>
        <taxon>Morganellaceae</taxon>
        <taxon>Arsenophonus</taxon>
    </lineage>
</organism>
<dbReference type="PANTHER" id="PTHR32305">
    <property type="match status" value="1"/>
</dbReference>
<dbReference type="Gene3D" id="2.180.10.10">
    <property type="entry name" value="RHS repeat-associated core"/>
    <property type="match status" value="1"/>
</dbReference>
<evidence type="ECO:0008006" key="3">
    <source>
        <dbReference type="Google" id="ProtNLM"/>
    </source>
</evidence>
<accession>A0A3B0MLX5</accession>
<feature type="transmembrane region" description="Helical" evidence="1">
    <location>
        <begin position="410"/>
        <end position="429"/>
    </location>
</feature>
<dbReference type="PANTHER" id="PTHR32305:SF15">
    <property type="entry name" value="PROTEIN RHSA-RELATED"/>
    <property type="match status" value="1"/>
</dbReference>
<proteinExistence type="predicted"/>
<dbReference type="AlphaFoldDB" id="A0A3B0MLX5"/>
<dbReference type="Pfam" id="PF18807">
    <property type="entry name" value="TTc_toxin_rep"/>
    <property type="match status" value="1"/>
</dbReference>
<keyword evidence="1" id="KW-1133">Transmembrane helix</keyword>